<gene>
    <name evidence="7" type="ORF">SAMN05660686_04694</name>
</gene>
<evidence type="ECO:0000256" key="3">
    <source>
        <dbReference type="ARBA" id="ARBA00009284"/>
    </source>
</evidence>
<dbReference type="InterPro" id="IPR011013">
    <property type="entry name" value="Gal_mutarotase_sf_dom"/>
</dbReference>
<dbReference type="InterPro" id="IPR014756">
    <property type="entry name" value="Ig_E-set"/>
</dbReference>
<comment type="caution">
    <text evidence="7">The sequence shown here is derived from an EMBL/GenBank/DDBJ whole genome shotgun (WGS) entry which is preliminary data.</text>
</comment>
<comment type="pathway">
    <text evidence="2">Glycan metabolism; osmoregulated periplasmic glucan (OPG) biosynthesis.</text>
</comment>
<dbReference type="GO" id="GO:0030246">
    <property type="term" value="F:carbohydrate binding"/>
    <property type="evidence" value="ECO:0007669"/>
    <property type="project" value="InterPro"/>
</dbReference>
<dbReference type="InterPro" id="IPR007444">
    <property type="entry name" value="Glucan_biosyn_MdoG_C"/>
</dbReference>
<evidence type="ECO:0000313" key="8">
    <source>
        <dbReference type="Proteomes" id="UP000198615"/>
    </source>
</evidence>
<protein>
    <submittedName>
        <fullName evidence="7">Glucans biosynthesis protein</fullName>
    </submittedName>
</protein>
<name>A0A8G2EX27_9PROT</name>
<reference evidence="7 8" key="1">
    <citation type="submission" date="2016-10" db="EMBL/GenBank/DDBJ databases">
        <authorList>
            <person name="Varghese N."/>
            <person name="Submissions S."/>
        </authorList>
    </citation>
    <scope>NUCLEOTIDE SEQUENCE [LARGE SCALE GENOMIC DNA]</scope>
    <source>
        <strain evidence="7 8">DSM 18839</strain>
    </source>
</reference>
<dbReference type="Pfam" id="PF04349">
    <property type="entry name" value="MdoG"/>
    <property type="match status" value="1"/>
</dbReference>
<dbReference type="UniPathway" id="UPA00637"/>
<dbReference type="InterPro" id="IPR014438">
    <property type="entry name" value="Glucan_biosyn_MdoG/MdoD"/>
</dbReference>
<comment type="similarity">
    <text evidence="3">Belongs to the OpgD/OpgG family.</text>
</comment>
<dbReference type="PANTHER" id="PTHR30504:SF3">
    <property type="entry name" value="GLUCANS BIOSYNTHESIS PROTEIN D"/>
    <property type="match status" value="1"/>
</dbReference>
<dbReference type="InterPro" id="IPR014718">
    <property type="entry name" value="GH-type_carb-bd"/>
</dbReference>
<organism evidence="7 8">
    <name type="scientific">Thalassobaculum litoreum DSM 18839</name>
    <dbReference type="NCBI Taxonomy" id="1123362"/>
    <lineage>
        <taxon>Bacteria</taxon>
        <taxon>Pseudomonadati</taxon>
        <taxon>Pseudomonadota</taxon>
        <taxon>Alphaproteobacteria</taxon>
        <taxon>Rhodospirillales</taxon>
        <taxon>Thalassobaculaceae</taxon>
        <taxon>Thalassobaculum</taxon>
    </lineage>
</organism>
<evidence type="ECO:0000256" key="5">
    <source>
        <dbReference type="ARBA" id="ARBA00022764"/>
    </source>
</evidence>
<dbReference type="Gene3D" id="2.70.98.10">
    <property type="match status" value="1"/>
</dbReference>
<evidence type="ECO:0000256" key="2">
    <source>
        <dbReference type="ARBA" id="ARBA00005001"/>
    </source>
</evidence>
<proteinExistence type="inferred from homology"/>
<evidence type="ECO:0000256" key="1">
    <source>
        <dbReference type="ARBA" id="ARBA00004418"/>
    </source>
</evidence>
<dbReference type="RefSeq" id="WP_093154274.1">
    <property type="nucleotide sequence ID" value="NZ_FNBW01000020.1"/>
</dbReference>
<dbReference type="PANTHER" id="PTHR30504">
    <property type="entry name" value="GLUCANS BIOSYNTHESIS PROTEIN"/>
    <property type="match status" value="1"/>
</dbReference>
<dbReference type="GO" id="GO:0051274">
    <property type="term" value="P:beta-glucan biosynthetic process"/>
    <property type="evidence" value="ECO:0007669"/>
    <property type="project" value="TreeGrafter"/>
</dbReference>
<dbReference type="EMBL" id="FNBW01000020">
    <property type="protein sequence ID" value="SDG52047.1"/>
    <property type="molecule type" value="Genomic_DNA"/>
</dbReference>
<evidence type="ECO:0000313" key="7">
    <source>
        <dbReference type="EMBL" id="SDG52047.1"/>
    </source>
</evidence>
<keyword evidence="5" id="KW-0574">Periplasm</keyword>
<dbReference type="InterPro" id="IPR006311">
    <property type="entry name" value="TAT_signal"/>
</dbReference>
<dbReference type="OrthoDB" id="9777817at2"/>
<dbReference type="SUPFAM" id="SSF74650">
    <property type="entry name" value="Galactose mutarotase-like"/>
    <property type="match status" value="1"/>
</dbReference>
<comment type="subcellular location">
    <subcellularLocation>
        <location evidence="1">Periplasm</location>
    </subcellularLocation>
</comment>
<dbReference type="GO" id="GO:0003824">
    <property type="term" value="F:catalytic activity"/>
    <property type="evidence" value="ECO:0007669"/>
    <property type="project" value="InterPro"/>
</dbReference>
<dbReference type="GO" id="GO:0030288">
    <property type="term" value="C:outer membrane-bounded periplasmic space"/>
    <property type="evidence" value="ECO:0007669"/>
    <property type="project" value="TreeGrafter"/>
</dbReference>
<dbReference type="InterPro" id="IPR013783">
    <property type="entry name" value="Ig-like_fold"/>
</dbReference>
<dbReference type="PIRSF" id="PIRSF006281">
    <property type="entry name" value="MdoG"/>
    <property type="match status" value="1"/>
</dbReference>
<sequence length="525" mass="58928">MSHSNRRDVIQGAGAALLAVLAHPHLARAAAPTLSFGQPFEFGYEALVDRAREMAATPYAAAPIVAPDVIEAIDYDTHGKLRYRPDEAVFGDGSGNYPVTFFHVGRYFARGVKMHTLMDGHARQVRYSPELFDMPADSVAKQLPSDVGFAGFRFQESRSRDDWRTQDWLAFLGASYWRAIGDLGQYGLSARGVAIDSATPGPEEFPEFREFYLTPAARKDDPNVILALLDGPGITGAYRITARRTKGVVMEVEARLFLRRDIERLGIAPLTSMYWYGESNAEISSDWRPEIHDSDGLAIWTGNGERIWRPLTNPRVPNVSSFLDENPKGFGLMQRDRNFEHYLDGVYYDRRPSLWIEPVGDWGRGSVQLMELRTDDEIHDNIGAFWVPEGPARAGNSYTFKYRQYWQTDMPTPPRPVAVCVSTRLGHGGRPGQTRQTDARKFVVEFDGPALSALKDGEEPEAVVAASSGRVDDAFAEKVPGTKRWRIIFDLYPNVPDPSELRAFLRTDAGALTETWLYRYDPLPR</sequence>
<dbReference type="PROSITE" id="PS51318">
    <property type="entry name" value="TAT"/>
    <property type="match status" value="1"/>
</dbReference>
<dbReference type="SUPFAM" id="SSF81296">
    <property type="entry name" value="E set domains"/>
    <property type="match status" value="1"/>
</dbReference>
<evidence type="ECO:0000259" key="6">
    <source>
        <dbReference type="Pfam" id="PF04349"/>
    </source>
</evidence>
<dbReference type="Gene3D" id="2.60.40.10">
    <property type="entry name" value="Immunoglobulins"/>
    <property type="match status" value="1"/>
</dbReference>
<dbReference type="FunFam" id="2.70.98.10:FF:000001">
    <property type="entry name" value="Glucans biosynthesis protein G"/>
    <property type="match status" value="1"/>
</dbReference>
<dbReference type="Proteomes" id="UP000198615">
    <property type="component" value="Unassembled WGS sequence"/>
</dbReference>
<dbReference type="AlphaFoldDB" id="A0A8G2EX27"/>
<keyword evidence="4" id="KW-0732">Signal</keyword>
<evidence type="ECO:0000256" key="4">
    <source>
        <dbReference type="ARBA" id="ARBA00022729"/>
    </source>
</evidence>
<accession>A0A8G2EX27</accession>
<keyword evidence="8" id="KW-1185">Reference proteome</keyword>
<feature type="domain" description="Glucan biosynthesis periplasmic MdoG C-terminal" evidence="6">
    <location>
        <begin position="42"/>
        <end position="520"/>
    </location>
</feature>